<dbReference type="Gene3D" id="3.40.47.10">
    <property type="match status" value="1"/>
</dbReference>
<proteinExistence type="inferred from homology"/>
<dbReference type="SUPFAM" id="SSF53901">
    <property type="entry name" value="Thiolase-like"/>
    <property type="match status" value="2"/>
</dbReference>
<keyword evidence="4" id="KW-1133">Transmembrane helix</keyword>
<comment type="similarity">
    <text evidence="1 3">Belongs to the thiolase-like superfamily. Chalcone/stilbene synthases family.</text>
</comment>
<dbReference type="InterPro" id="IPR012392">
    <property type="entry name" value="3-ktacl-CoA_syn"/>
</dbReference>
<dbReference type="GO" id="GO:0006633">
    <property type="term" value="P:fatty acid biosynthetic process"/>
    <property type="evidence" value="ECO:0007669"/>
    <property type="project" value="UniProtKB-UniPathway"/>
</dbReference>
<evidence type="ECO:0000256" key="3">
    <source>
        <dbReference type="PIRNR" id="PIRNR036417"/>
    </source>
</evidence>
<comment type="caution">
    <text evidence="7">The sequence shown here is derived from an EMBL/GenBank/DDBJ whole genome shotgun (WGS) entry which is preliminary data.</text>
</comment>
<dbReference type="GO" id="GO:0016747">
    <property type="term" value="F:acyltransferase activity, transferring groups other than amino-acyl groups"/>
    <property type="evidence" value="ECO:0007669"/>
    <property type="project" value="InterPro"/>
</dbReference>
<sequence>MSVEQANYWYPSQQGEQNEILPKLKKNIIHPSPLVIFLEQTPKLLFFTCVALYASFVASLFKNAPLFDEQNIIALVVTVISCIIGVAFTMYYFVSDKHVYLLDFTVAELGPEYECTAEECLGPIANVLDKECSDFVIRVAKVTGLGQHTHLPKMYHGENYVPKSMALAREEVETVMKACCDKLFEQTKIDPTKDVDCVITNCSIFNPTPSIGAMLMNKYKMKQTCKNWHLGGMGCSAGVISCDLAKDFLYSHPNSTVLVFSTENITAPTYVGSDKSKLMFFTLFRSGGAAILLTNKKSLIKKCKYEMEETVRIHNAIDDNAYKVIFHDEDETGSDGVSIGRTLINYISDVIDENVKILFPKYLPLFSKIAYSVKKFFAKENEEVTCNLDVRKAFQGFCIHAGGRGVIDAVQKKFNLTDEDCMPSRAGLCRFGNTSSASIWYEFMFLERCELLQKNDRVLQLAFGSGVKANSCVWRKLN</sequence>
<dbReference type="PANTHER" id="PTHR31561">
    <property type="entry name" value="3-KETOACYL-COA SYNTHASE"/>
    <property type="match status" value="1"/>
</dbReference>
<dbReference type="UniPathway" id="UPA00094"/>
<reference evidence="7 8" key="1">
    <citation type="submission" date="2016-05" db="EMBL/GenBank/DDBJ databases">
        <title>First whole genome sequencing of Entamoeba histolytica HM1:IMSS-clone-6.</title>
        <authorList>
            <person name="Mukherjee Avik.K."/>
            <person name="Izumyama S."/>
            <person name="Nakada-Tsukui K."/>
            <person name="Nozaki T."/>
        </authorList>
    </citation>
    <scope>NUCLEOTIDE SEQUENCE [LARGE SCALE GENOMIC DNA]</scope>
    <source>
        <strain evidence="7 8">HM1:IMSS clone 6</strain>
    </source>
</reference>
<dbReference type="Proteomes" id="UP000078387">
    <property type="component" value="Unassembled WGS sequence"/>
</dbReference>
<feature type="transmembrane region" description="Helical" evidence="4">
    <location>
        <begin position="44"/>
        <end position="61"/>
    </location>
</feature>
<dbReference type="AlphaFoldDB" id="A0A5K1UMC4"/>
<evidence type="ECO:0000313" key="7">
    <source>
        <dbReference type="EMBL" id="GAT98385.1"/>
    </source>
</evidence>
<evidence type="ECO:0000259" key="6">
    <source>
        <dbReference type="Pfam" id="PF08541"/>
    </source>
</evidence>
<protein>
    <recommendedName>
        <fullName evidence="3">3-ketoacyl-CoA synthase</fullName>
        <ecNumber evidence="3">2.3.1.-</ecNumber>
    </recommendedName>
</protein>
<name>A0A5K1UMC4_ENTHI</name>
<dbReference type="InterPro" id="IPR013747">
    <property type="entry name" value="ACP_syn_III_C"/>
</dbReference>
<evidence type="ECO:0000256" key="1">
    <source>
        <dbReference type="ARBA" id="ARBA00005531"/>
    </source>
</evidence>
<dbReference type="PIRSF" id="PIRSF036417">
    <property type="entry name" value="3-ktacl-CoA_syn"/>
    <property type="match status" value="1"/>
</dbReference>
<dbReference type="EMBL" id="BDEQ01000001">
    <property type="protein sequence ID" value="GAT98385.1"/>
    <property type="molecule type" value="Genomic_DNA"/>
</dbReference>
<dbReference type="Pfam" id="PF08541">
    <property type="entry name" value="ACP_syn_III_C"/>
    <property type="match status" value="1"/>
</dbReference>
<dbReference type="InterPro" id="IPR013601">
    <property type="entry name" value="FAE1_typ3_polyketide_synth"/>
</dbReference>
<accession>A0A5K1UMC4</accession>
<dbReference type="Pfam" id="PF08392">
    <property type="entry name" value="FAE1_CUT1_RppA"/>
    <property type="match status" value="1"/>
</dbReference>
<dbReference type="GO" id="GO:0016020">
    <property type="term" value="C:membrane"/>
    <property type="evidence" value="ECO:0007669"/>
    <property type="project" value="InterPro"/>
</dbReference>
<comment type="pathway">
    <text evidence="3">Lipid metabolism; fatty acid biosynthesis.</text>
</comment>
<dbReference type="InterPro" id="IPR016039">
    <property type="entry name" value="Thiolase-like"/>
</dbReference>
<gene>
    <name evidence="7" type="ORF">CL6EHI_112870</name>
</gene>
<evidence type="ECO:0000256" key="4">
    <source>
        <dbReference type="SAM" id="Phobius"/>
    </source>
</evidence>
<keyword evidence="4" id="KW-0812">Transmembrane</keyword>
<dbReference type="OMA" id="WAGSIDQ"/>
<dbReference type="CDD" id="cd00831">
    <property type="entry name" value="CHS_like"/>
    <property type="match status" value="1"/>
</dbReference>
<dbReference type="EC" id="2.3.1.-" evidence="3"/>
<evidence type="ECO:0000256" key="2">
    <source>
        <dbReference type="ARBA" id="ARBA00022679"/>
    </source>
</evidence>
<evidence type="ECO:0000313" key="8">
    <source>
        <dbReference type="Proteomes" id="UP000078387"/>
    </source>
</evidence>
<keyword evidence="2 3" id="KW-0808">Transferase</keyword>
<feature type="domain" description="FAE" evidence="5">
    <location>
        <begin position="95"/>
        <end position="378"/>
    </location>
</feature>
<dbReference type="VEuPathDB" id="AmoebaDB:EHI8A_082020"/>
<feature type="transmembrane region" description="Helical" evidence="4">
    <location>
        <begin position="73"/>
        <end position="94"/>
    </location>
</feature>
<keyword evidence="4" id="KW-0472">Membrane</keyword>
<dbReference type="VEuPathDB" id="AmoebaDB:EHI_112870"/>
<dbReference type="VEuPathDB" id="AmoebaDB:KM1_142330"/>
<dbReference type="VEuPathDB" id="AmoebaDB:EHI7A_079790"/>
<keyword evidence="3" id="KW-0012">Acyltransferase</keyword>
<evidence type="ECO:0000259" key="5">
    <source>
        <dbReference type="Pfam" id="PF08392"/>
    </source>
</evidence>
<organism evidence="7 8">
    <name type="scientific">Entamoeba histolytica</name>
    <dbReference type="NCBI Taxonomy" id="5759"/>
    <lineage>
        <taxon>Eukaryota</taxon>
        <taxon>Amoebozoa</taxon>
        <taxon>Evosea</taxon>
        <taxon>Archamoebae</taxon>
        <taxon>Mastigamoebida</taxon>
        <taxon>Entamoebidae</taxon>
        <taxon>Entamoeba</taxon>
    </lineage>
</organism>
<feature type="domain" description="Beta-ketoacyl-[acyl-carrier-protein] synthase III C-terminal" evidence="6">
    <location>
        <begin position="396"/>
        <end position="475"/>
    </location>
</feature>
<dbReference type="VEuPathDB" id="AmoebaDB:EHI5A_121550"/>